<proteinExistence type="predicted"/>
<dbReference type="InterPro" id="IPR010753">
    <property type="entry name" value="DUF1330"/>
</dbReference>
<feature type="domain" description="DUF1330" evidence="1">
    <location>
        <begin position="5"/>
        <end position="89"/>
    </location>
</feature>
<protein>
    <submittedName>
        <fullName evidence="2">DUF1330 domain-containing protein</fullName>
    </submittedName>
</protein>
<dbReference type="SUPFAM" id="SSF54909">
    <property type="entry name" value="Dimeric alpha+beta barrel"/>
    <property type="match status" value="1"/>
</dbReference>
<dbReference type="PANTHER" id="PTHR41521">
    <property type="match status" value="1"/>
</dbReference>
<organism evidence="2 3">
    <name type="scientific">Parvularcula mediterranea</name>
    <dbReference type="NCBI Taxonomy" id="2732508"/>
    <lineage>
        <taxon>Bacteria</taxon>
        <taxon>Pseudomonadati</taxon>
        <taxon>Pseudomonadota</taxon>
        <taxon>Alphaproteobacteria</taxon>
        <taxon>Parvularculales</taxon>
        <taxon>Parvularculaceae</taxon>
        <taxon>Parvularcula</taxon>
    </lineage>
</organism>
<dbReference type="InterPro" id="IPR011008">
    <property type="entry name" value="Dimeric_a/b-barrel"/>
</dbReference>
<reference evidence="2 3" key="1">
    <citation type="submission" date="2020-05" db="EMBL/GenBank/DDBJ databases">
        <title>Parvularcula mediterraneae sp. nov., isolated from polypropylene straw from shallow seawater of the seashore of Laganas in Zakynthos island, Greece.</title>
        <authorList>
            <person name="Szabo I."/>
            <person name="Al-Omari J."/>
            <person name="Rado J."/>
            <person name="Szerdahelyi G.S."/>
        </authorList>
    </citation>
    <scope>NUCLEOTIDE SEQUENCE [LARGE SCALE GENOMIC DNA]</scope>
    <source>
        <strain evidence="2 3">ZS-1/3</strain>
    </source>
</reference>
<dbReference type="Pfam" id="PF07045">
    <property type="entry name" value="DUF1330"/>
    <property type="match status" value="1"/>
</dbReference>
<evidence type="ECO:0000313" key="2">
    <source>
        <dbReference type="EMBL" id="NNU16397.1"/>
    </source>
</evidence>
<dbReference type="EMBL" id="JABFCX010000002">
    <property type="protein sequence ID" value="NNU16397.1"/>
    <property type="molecule type" value="Genomic_DNA"/>
</dbReference>
<accession>A0A7Y3RLQ1</accession>
<keyword evidence="3" id="KW-1185">Reference proteome</keyword>
<name>A0A7Y3RLQ1_9PROT</name>
<dbReference type="Gene3D" id="3.30.70.100">
    <property type="match status" value="1"/>
</dbReference>
<comment type="caution">
    <text evidence="2">The sequence shown here is derived from an EMBL/GenBank/DDBJ whole genome shotgun (WGS) entry which is preliminary data.</text>
</comment>
<sequence length="105" mass="11663">MSKPVYSFAYIQVKDHADYLERYGKPLPPIIEKFGGEFLAATQIAGVVEGEAEGNWAVLAKFPSQEQAQAFYTSPEYAPYLKLRREELTDGSLMVSFAAEVPKLG</sequence>
<dbReference type="PANTHER" id="PTHR41521:SF4">
    <property type="entry name" value="BLR0684 PROTEIN"/>
    <property type="match status" value="1"/>
</dbReference>
<evidence type="ECO:0000313" key="3">
    <source>
        <dbReference type="Proteomes" id="UP000536835"/>
    </source>
</evidence>
<dbReference type="AlphaFoldDB" id="A0A7Y3RLQ1"/>
<dbReference type="Proteomes" id="UP000536835">
    <property type="component" value="Unassembled WGS sequence"/>
</dbReference>
<evidence type="ECO:0000259" key="1">
    <source>
        <dbReference type="Pfam" id="PF07045"/>
    </source>
</evidence>
<gene>
    <name evidence="2" type="ORF">HK107_08700</name>
</gene>
<dbReference type="RefSeq" id="WP_173198577.1">
    <property type="nucleotide sequence ID" value="NZ_JABFCX010000002.1"/>
</dbReference>